<dbReference type="GO" id="GO:0016491">
    <property type="term" value="F:oxidoreductase activity"/>
    <property type="evidence" value="ECO:0007669"/>
    <property type="project" value="InterPro"/>
</dbReference>
<feature type="transmembrane region" description="Helical" evidence="1">
    <location>
        <begin position="111"/>
        <end position="132"/>
    </location>
</feature>
<keyword evidence="1" id="KW-0812">Transmembrane</keyword>
<feature type="transmembrane region" description="Helical" evidence="1">
    <location>
        <begin position="48"/>
        <end position="66"/>
    </location>
</feature>
<evidence type="ECO:0000313" key="3">
    <source>
        <dbReference type="EMBL" id="PYH94536.1"/>
    </source>
</evidence>
<accession>A0A319DAV6</accession>
<proteinExistence type="predicted"/>
<keyword evidence="1" id="KW-0472">Membrane</keyword>
<dbReference type="OrthoDB" id="1461976at2759"/>
<keyword evidence="4" id="KW-1185">Reference proteome</keyword>
<dbReference type="InterPro" id="IPR005804">
    <property type="entry name" value="FA_desaturase_dom"/>
</dbReference>
<feature type="transmembrane region" description="Helical" evidence="1">
    <location>
        <begin position="78"/>
        <end position="99"/>
    </location>
</feature>
<evidence type="ECO:0000313" key="4">
    <source>
        <dbReference type="Proteomes" id="UP000247810"/>
    </source>
</evidence>
<dbReference type="CDD" id="cd03507">
    <property type="entry name" value="Delta12-FADS-like"/>
    <property type="match status" value="1"/>
</dbReference>
<dbReference type="AlphaFoldDB" id="A0A319DAV6"/>
<name>A0A319DAV6_9EURO</name>
<dbReference type="VEuPathDB" id="FungiDB:BO71DRAFT_419265"/>
<sequence length="393" mass="44512">MGSFPCKAGSSRSTQFQPVSSIQENSSIKELKAAIPDSCFRPSLPESLAYLTRDVVYATILVYAALRIQYLETIPLRLVAWMVYGFCQGLVGTGAWVLAHECGHGAFSPYQWLNETIGWALHSILLVPYFSWKITHARHHRYTGHMEKDTVFVPTTEEQYASMRGIDISTLKEAGQDAPLITLLTLVVHQLVGWQVYIFSYATGGKSTARGEVTEKDAPNLFNPYGLLFTREQQWQVVVSDISVLLMGGLLLHIGSTVGTANVLLLYFMPYVWVHHWIVAITCMHHTHPSIPHYSANAWTFTKGALGTVDRSFGFIGRHFFHDIIDHHVIHHLFPRIPFYRAEEATRAIQPLLGSAYKEDKSQGFYLSLWKTFRECRYVRDTGESGEGVLEWR</sequence>
<evidence type="ECO:0000256" key="1">
    <source>
        <dbReference type="SAM" id="Phobius"/>
    </source>
</evidence>
<dbReference type="Pfam" id="PF00487">
    <property type="entry name" value="FA_desaturase"/>
    <property type="match status" value="1"/>
</dbReference>
<dbReference type="STRING" id="1448320.A0A319DAV6"/>
<dbReference type="Proteomes" id="UP000247810">
    <property type="component" value="Unassembled WGS sequence"/>
</dbReference>
<evidence type="ECO:0000259" key="2">
    <source>
        <dbReference type="Pfam" id="PF00487"/>
    </source>
</evidence>
<gene>
    <name evidence="3" type="ORF">BO71DRAFT_419265</name>
</gene>
<keyword evidence="1" id="KW-1133">Transmembrane helix</keyword>
<protein>
    <submittedName>
        <fullName evidence="3">Oleate delta-12 desaturase</fullName>
    </submittedName>
</protein>
<dbReference type="PANTHER" id="PTHR32100">
    <property type="entry name" value="OMEGA-6 FATTY ACID DESATURASE, CHLOROPLASTIC"/>
    <property type="match status" value="1"/>
</dbReference>
<dbReference type="EMBL" id="KZ825869">
    <property type="protein sequence ID" value="PYH94536.1"/>
    <property type="molecule type" value="Genomic_DNA"/>
</dbReference>
<feature type="domain" description="Fatty acid desaturase" evidence="2">
    <location>
        <begin position="81"/>
        <end position="356"/>
    </location>
</feature>
<dbReference type="GO" id="GO:0006629">
    <property type="term" value="P:lipid metabolic process"/>
    <property type="evidence" value="ECO:0007669"/>
    <property type="project" value="InterPro"/>
</dbReference>
<reference evidence="3 4" key="1">
    <citation type="submission" date="2018-02" db="EMBL/GenBank/DDBJ databases">
        <title>The genomes of Aspergillus section Nigri reveals drivers in fungal speciation.</title>
        <authorList>
            <consortium name="DOE Joint Genome Institute"/>
            <person name="Vesth T.C."/>
            <person name="Nybo J."/>
            <person name="Theobald S."/>
            <person name="Brandl J."/>
            <person name="Frisvad J.C."/>
            <person name="Nielsen K.F."/>
            <person name="Lyhne E.K."/>
            <person name="Kogle M.E."/>
            <person name="Kuo A."/>
            <person name="Riley R."/>
            <person name="Clum A."/>
            <person name="Nolan M."/>
            <person name="Lipzen A."/>
            <person name="Salamov A."/>
            <person name="Henrissat B."/>
            <person name="Wiebenga A."/>
            <person name="De vries R.P."/>
            <person name="Grigoriev I.V."/>
            <person name="Mortensen U.H."/>
            <person name="Andersen M.R."/>
            <person name="Baker S.E."/>
        </authorList>
    </citation>
    <scope>NUCLEOTIDE SEQUENCE [LARGE SCALE GENOMIC DNA]</scope>
    <source>
        <strain evidence="3 4">CBS 707.79</strain>
    </source>
</reference>
<dbReference type="InterPro" id="IPR012171">
    <property type="entry name" value="Fatty_acid_desaturase"/>
</dbReference>
<organism evidence="3 4">
    <name type="scientific">Aspergillus ellipticus CBS 707.79</name>
    <dbReference type="NCBI Taxonomy" id="1448320"/>
    <lineage>
        <taxon>Eukaryota</taxon>
        <taxon>Fungi</taxon>
        <taxon>Dikarya</taxon>
        <taxon>Ascomycota</taxon>
        <taxon>Pezizomycotina</taxon>
        <taxon>Eurotiomycetes</taxon>
        <taxon>Eurotiomycetidae</taxon>
        <taxon>Eurotiales</taxon>
        <taxon>Aspergillaceae</taxon>
        <taxon>Aspergillus</taxon>
        <taxon>Aspergillus subgen. Circumdati</taxon>
    </lineage>
</organism>